<sequence length="314" mass="35720">MEKKKRKKTIPNPIDCIPKYSQHPRSSPPKRRTDFSVFTCTPSLFNLDSSSDSHSGVLRLFNFTANSLQEREMEVTQFSDCTLVRCSYSQEDISVCSTEFSDVLVKGVDSAVQDEGLNPGTNRDASNEKIDLNGSPVHDSNSLVTPGSVVWARTDNQMWWPAEIMEERTTLSDPTSDRHVLVQFYGNRSSAWINPVTDVSSFEDSFEERSTNSSKDFHKALKLALKRKEQLSSCRILSSDKRSPRNQQNHSCDKWASCTSRETDGFLLRGRGKRERKRKVHFDEVTLPLKSKRKARQLKIMRHLGLVAPVDSPF</sequence>
<dbReference type="SUPFAM" id="SSF63748">
    <property type="entry name" value="Tudor/PWWP/MBT"/>
    <property type="match status" value="1"/>
</dbReference>
<accession>A0A371HEC4</accession>
<dbReference type="CDD" id="cd05162">
    <property type="entry name" value="PWWP"/>
    <property type="match status" value="1"/>
</dbReference>
<feature type="domain" description="PWWP" evidence="2">
    <location>
        <begin position="146"/>
        <end position="193"/>
    </location>
</feature>
<dbReference type="Gene3D" id="2.30.30.140">
    <property type="match status" value="1"/>
</dbReference>
<proteinExistence type="predicted"/>
<organism evidence="3 4">
    <name type="scientific">Mucuna pruriens</name>
    <name type="common">Velvet bean</name>
    <name type="synonym">Dolichos pruriens</name>
    <dbReference type="NCBI Taxonomy" id="157652"/>
    <lineage>
        <taxon>Eukaryota</taxon>
        <taxon>Viridiplantae</taxon>
        <taxon>Streptophyta</taxon>
        <taxon>Embryophyta</taxon>
        <taxon>Tracheophyta</taxon>
        <taxon>Spermatophyta</taxon>
        <taxon>Magnoliopsida</taxon>
        <taxon>eudicotyledons</taxon>
        <taxon>Gunneridae</taxon>
        <taxon>Pentapetalae</taxon>
        <taxon>rosids</taxon>
        <taxon>fabids</taxon>
        <taxon>Fabales</taxon>
        <taxon>Fabaceae</taxon>
        <taxon>Papilionoideae</taxon>
        <taxon>50 kb inversion clade</taxon>
        <taxon>NPAAA clade</taxon>
        <taxon>indigoferoid/millettioid clade</taxon>
        <taxon>Phaseoleae</taxon>
        <taxon>Mucuna</taxon>
    </lineage>
</organism>
<dbReference type="EMBL" id="QJKJ01002835">
    <property type="protein sequence ID" value="RDY01118.1"/>
    <property type="molecule type" value="Genomic_DNA"/>
</dbReference>
<evidence type="ECO:0000259" key="2">
    <source>
        <dbReference type="PROSITE" id="PS50812"/>
    </source>
</evidence>
<comment type="caution">
    <text evidence="3">The sequence shown here is derived from an EMBL/GenBank/DDBJ whole genome shotgun (WGS) entry which is preliminary data.</text>
</comment>
<dbReference type="PANTHER" id="PTHR10688:SF14">
    <property type="entry name" value="PWWP DOMAIN-CONTAINING PROTEIN"/>
    <property type="match status" value="1"/>
</dbReference>
<feature type="non-terminal residue" evidence="3">
    <location>
        <position position="1"/>
    </location>
</feature>
<name>A0A371HEC4_MUCPR</name>
<dbReference type="Proteomes" id="UP000257109">
    <property type="component" value="Unassembled WGS sequence"/>
</dbReference>
<gene>
    <name evidence="3" type="ORF">CR513_15593</name>
</gene>
<feature type="region of interest" description="Disordered" evidence="1">
    <location>
        <begin position="1"/>
        <end position="32"/>
    </location>
</feature>
<dbReference type="PROSITE" id="PS50812">
    <property type="entry name" value="PWWP"/>
    <property type="match status" value="1"/>
</dbReference>
<dbReference type="STRING" id="157652.A0A371HEC4"/>
<dbReference type="Pfam" id="PF00855">
    <property type="entry name" value="PWWP"/>
    <property type="match status" value="1"/>
</dbReference>
<dbReference type="InterPro" id="IPR052657">
    <property type="entry name" value="PDP_family_Arabidopsis"/>
</dbReference>
<keyword evidence="4" id="KW-1185">Reference proteome</keyword>
<dbReference type="InterPro" id="IPR000313">
    <property type="entry name" value="PWWP_dom"/>
</dbReference>
<reference evidence="3" key="1">
    <citation type="submission" date="2018-05" db="EMBL/GenBank/DDBJ databases">
        <title>Draft genome of Mucuna pruriens seed.</title>
        <authorList>
            <person name="Nnadi N.E."/>
            <person name="Vos R."/>
            <person name="Hasami M.H."/>
            <person name="Devisetty U.K."/>
            <person name="Aguiy J.C."/>
        </authorList>
    </citation>
    <scope>NUCLEOTIDE SEQUENCE [LARGE SCALE GENOMIC DNA]</scope>
    <source>
        <strain evidence="3">JCA_2017</strain>
    </source>
</reference>
<evidence type="ECO:0000256" key="1">
    <source>
        <dbReference type="SAM" id="MobiDB-lite"/>
    </source>
</evidence>
<dbReference type="OrthoDB" id="5964980at2759"/>
<evidence type="ECO:0000313" key="3">
    <source>
        <dbReference type="EMBL" id="RDY01118.1"/>
    </source>
</evidence>
<dbReference type="PANTHER" id="PTHR10688">
    <property type="entry name" value="PWWP DOMAIN-CONTAINING PROTEIN"/>
    <property type="match status" value="1"/>
</dbReference>
<dbReference type="AlphaFoldDB" id="A0A371HEC4"/>
<protein>
    <recommendedName>
        <fullName evidence="2">PWWP domain-containing protein</fullName>
    </recommendedName>
</protein>
<evidence type="ECO:0000313" key="4">
    <source>
        <dbReference type="Proteomes" id="UP000257109"/>
    </source>
</evidence>